<organism evidence="2 3">
    <name type="scientific">Cystoisospora suis</name>
    <dbReference type="NCBI Taxonomy" id="483139"/>
    <lineage>
        <taxon>Eukaryota</taxon>
        <taxon>Sar</taxon>
        <taxon>Alveolata</taxon>
        <taxon>Apicomplexa</taxon>
        <taxon>Conoidasida</taxon>
        <taxon>Coccidia</taxon>
        <taxon>Eucoccidiorida</taxon>
        <taxon>Eimeriorina</taxon>
        <taxon>Sarcocystidae</taxon>
        <taxon>Cystoisospora</taxon>
    </lineage>
</organism>
<dbReference type="GeneID" id="94430503"/>
<evidence type="ECO:0000313" key="3">
    <source>
        <dbReference type="Proteomes" id="UP000221165"/>
    </source>
</evidence>
<reference evidence="2 3" key="1">
    <citation type="journal article" date="2017" name="Int. J. Parasitol.">
        <title>The genome of the protozoan parasite Cystoisospora suis and a reverse vaccinology approach to identify vaccine candidates.</title>
        <authorList>
            <person name="Palmieri N."/>
            <person name="Shrestha A."/>
            <person name="Ruttkowski B."/>
            <person name="Beck T."/>
            <person name="Vogl C."/>
            <person name="Tomley F."/>
            <person name="Blake D.P."/>
            <person name="Joachim A."/>
        </authorList>
    </citation>
    <scope>NUCLEOTIDE SEQUENCE [LARGE SCALE GENOMIC DNA]</scope>
    <source>
        <strain evidence="2 3">Wien I</strain>
    </source>
</reference>
<dbReference type="EMBL" id="MIGC01003704">
    <property type="protein sequence ID" value="PHJ19030.1"/>
    <property type="molecule type" value="Genomic_DNA"/>
</dbReference>
<gene>
    <name evidence="2" type="ORF">CSUI_007142</name>
</gene>
<accession>A0A2C6KEV8</accession>
<evidence type="ECO:0000313" key="2">
    <source>
        <dbReference type="EMBL" id="PHJ19030.1"/>
    </source>
</evidence>
<feature type="non-terminal residue" evidence="2">
    <location>
        <position position="1"/>
    </location>
</feature>
<feature type="region of interest" description="Disordered" evidence="1">
    <location>
        <begin position="37"/>
        <end position="80"/>
    </location>
</feature>
<evidence type="ECO:0000256" key="1">
    <source>
        <dbReference type="SAM" id="MobiDB-lite"/>
    </source>
</evidence>
<proteinExistence type="predicted"/>
<name>A0A2C6KEV8_9APIC</name>
<dbReference type="VEuPathDB" id="ToxoDB:CSUI_007142"/>
<dbReference type="AlphaFoldDB" id="A0A2C6KEV8"/>
<feature type="compositionally biased region" description="Basic and acidic residues" evidence="1">
    <location>
        <begin position="56"/>
        <end position="69"/>
    </location>
</feature>
<comment type="caution">
    <text evidence="2">The sequence shown here is derived from an EMBL/GenBank/DDBJ whole genome shotgun (WGS) entry which is preliminary data.</text>
</comment>
<keyword evidence="3" id="KW-1185">Reference proteome</keyword>
<sequence>DIQARNLLESLLKWVASGDLKLSAEDKRGTLGQILARDCPRDGLPSEATPPPPLQETDRFVAGDVDRPADQVPSADPAPKAEERKLWLGVLEAEEGERLKSLRASIDAFQAHEMPTRFDINRLLVSALQAQITLLRMSRVFPASAARGGLNLTSAASHGPTMELARELRLCWRALGVTDFTLTALLRHALPAAGQRTSISRGELFAGVLPRLRRGVDPKALKALATEGSVFAADIQTWNLLRSVRKWIASGDLTLSSEDEQGRLGQLLATDWTRPPGSRMPPRT</sequence>
<dbReference type="RefSeq" id="XP_067920732.1">
    <property type="nucleotide sequence ID" value="XM_068067292.1"/>
</dbReference>
<dbReference type="Proteomes" id="UP000221165">
    <property type="component" value="Unassembled WGS sequence"/>
</dbReference>
<protein>
    <submittedName>
        <fullName evidence="2">Uncharacterized protein</fullName>
    </submittedName>
</protein>